<dbReference type="Proteomes" id="UP000245728">
    <property type="component" value="Chromosome"/>
</dbReference>
<dbReference type="SMART" id="SM00487">
    <property type="entry name" value="DEXDc"/>
    <property type="match status" value="1"/>
</dbReference>
<dbReference type="GO" id="GO:0005829">
    <property type="term" value="C:cytosol"/>
    <property type="evidence" value="ECO:0007669"/>
    <property type="project" value="TreeGrafter"/>
</dbReference>
<dbReference type="Pfam" id="PF00270">
    <property type="entry name" value="DEAD"/>
    <property type="match status" value="1"/>
</dbReference>
<dbReference type="EC" id="3.6.4.13" evidence="12"/>
<dbReference type="PROSITE" id="PS00039">
    <property type="entry name" value="DEAD_ATP_HELICASE"/>
    <property type="match status" value="1"/>
</dbReference>
<dbReference type="SUPFAM" id="SSF52540">
    <property type="entry name" value="P-loop containing nucleoside triphosphate hydrolases"/>
    <property type="match status" value="1"/>
</dbReference>
<evidence type="ECO:0000256" key="8">
    <source>
        <dbReference type="SAM" id="MobiDB-lite"/>
    </source>
</evidence>
<feature type="region of interest" description="Disordered" evidence="8">
    <location>
        <begin position="388"/>
        <end position="445"/>
    </location>
</feature>
<dbReference type="PROSITE" id="PS51195">
    <property type="entry name" value="Q_MOTIF"/>
    <property type="match status" value="1"/>
</dbReference>
<dbReference type="KEGG" id="salh:HMF8227_01794"/>
<proteinExistence type="inferred from homology"/>
<dbReference type="GO" id="GO:0003676">
    <property type="term" value="F:nucleic acid binding"/>
    <property type="evidence" value="ECO:0007669"/>
    <property type="project" value="InterPro"/>
</dbReference>
<dbReference type="PANTHER" id="PTHR47959">
    <property type="entry name" value="ATP-DEPENDENT RNA HELICASE RHLE-RELATED"/>
    <property type="match status" value="1"/>
</dbReference>
<accession>A0A2S2E5M3</accession>
<keyword evidence="4 7" id="KW-0067">ATP-binding</keyword>
<dbReference type="RefSeq" id="WP_109339859.1">
    <property type="nucleotide sequence ID" value="NZ_CP029347.1"/>
</dbReference>
<evidence type="ECO:0000256" key="7">
    <source>
        <dbReference type="RuleBase" id="RU000492"/>
    </source>
</evidence>
<keyword evidence="3 7" id="KW-0347">Helicase</keyword>
<protein>
    <submittedName>
        <fullName evidence="12">RNA helicase</fullName>
        <ecNumber evidence="12">3.6.4.13</ecNumber>
    </submittedName>
</protein>
<reference evidence="12 13" key="1">
    <citation type="submission" date="2018-05" db="EMBL/GenBank/DDBJ databases">
        <title>Salinimonas sp. HMF8227 Genome sequencing and assembly.</title>
        <authorList>
            <person name="Kang H."/>
            <person name="Kang J."/>
            <person name="Cha I."/>
            <person name="Kim H."/>
            <person name="Joh K."/>
        </authorList>
    </citation>
    <scope>NUCLEOTIDE SEQUENCE [LARGE SCALE GENOMIC DNA]</scope>
    <source>
        <strain evidence="12 13">HMF8227</strain>
    </source>
</reference>
<dbReference type="InterPro" id="IPR000629">
    <property type="entry name" value="RNA-helicase_DEAD-box_CS"/>
</dbReference>
<name>A0A2S2E5M3_9ALTE</name>
<evidence type="ECO:0000256" key="1">
    <source>
        <dbReference type="ARBA" id="ARBA00022741"/>
    </source>
</evidence>
<gene>
    <name evidence="12" type="primary">rhlB</name>
    <name evidence="12" type="ORF">HMF8227_01794</name>
</gene>
<dbReference type="GO" id="GO:0003724">
    <property type="term" value="F:RNA helicase activity"/>
    <property type="evidence" value="ECO:0007669"/>
    <property type="project" value="UniProtKB-EC"/>
</dbReference>
<sequence>MHFSELPLDHRLTQTLERKGFEEATEIQAKGIAPALQHKDLIVSSKTGSGKTLAYLIPAIQRVLRTKALSKKDPRVLILAPTRELAKQVFSQLKSLTDGIGLKSALVLGGENFNDQVKALRKDPQFVVGTAGRIADHLKDRSLFLNGLELLILDEADRMLDLGFSEQLKAIDAAADHRKRQTLMYSATLDNAELHELTREMLNAPQRISLGAAGEEHKDIEQKFIFADHIEHKEALLNALLKQQHFQQAIIFTATREDTDRLAKLVSEQGYKSMGLSGEQTQAQRSHIMSEFSRGHFKILVTTDVASRGLDLLKVSLVVNFDLPKQAEEYVHRVGRTGRAGNQGSAYSFVGPKDWNSFVAIRDFIHQQPEFTELDGLAAKFSGFKAKPNKRTGKWAKASQKGAQGNNGKTKQKKPVKRINTFAGEDVGDKPLLIKKKPRPKPEEE</sequence>
<feature type="domain" description="DEAD-box RNA helicase Q" evidence="11">
    <location>
        <begin position="1"/>
        <end position="29"/>
    </location>
</feature>
<dbReference type="GO" id="GO:0016787">
    <property type="term" value="F:hydrolase activity"/>
    <property type="evidence" value="ECO:0007669"/>
    <property type="project" value="UniProtKB-KW"/>
</dbReference>
<evidence type="ECO:0000256" key="5">
    <source>
        <dbReference type="ARBA" id="ARBA00038437"/>
    </source>
</evidence>
<dbReference type="InterPro" id="IPR027417">
    <property type="entry name" value="P-loop_NTPase"/>
</dbReference>
<evidence type="ECO:0000259" key="11">
    <source>
        <dbReference type="PROSITE" id="PS51195"/>
    </source>
</evidence>
<keyword evidence="2 7" id="KW-0378">Hydrolase</keyword>
<dbReference type="InterPro" id="IPR050079">
    <property type="entry name" value="DEAD_box_RNA_helicase"/>
</dbReference>
<dbReference type="PANTHER" id="PTHR47959:SF17">
    <property type="entry name" value="ATP-DEPENDENT RNA HELICASE DEAD BOX FAMILY"/>
    <property type="match status" value="1"/>
</dbReference>
<dbReference type="PROSITE" id="PS51192">
    <property type="entry name" value="HELICASE_ATP_BIND_1"/>
    <property type="match status" value="1"/>
</dbReference>
<evidence type="ECO:0000256" key="4">
    <source>
        <dbReference type="ARBA" id="ARBA00022840"/>
    </source>
</evidence>
<dbReference type="OrthoDB" id="9805696at2"/>
<feature type="domain" description="Helicase ATP-binding" evidence="9">
    <location>
        <begin position="32"/>
        <end position="207"/>
    </location>
</feature>
<dbReference type="InterPro" id="IPR014001">
    <property type="entry name" value="Helicase_ATP-bd"/>
</dbReference>
<keyword evidence="13" id="KW-1185">Reference proteome</keyword>
<feature type="short sequence motif" description="Q motif" evidence="6">
    <location>
        <begin position="1"/>
        <end position="29"/>
    </location>
</feature>
<feature type="domain" description="Helicase C-terminal" evidence="10">
    <location>
        <begin position="232"/>
        <end position="385"/>
    </location>
</feature>
<dbReference type="EMBL" id="CP029347">
    <property type="protein sequence ID" value="AWL12267.1"/>
    <property type="molecule type" value="Genomic_DNA"/>
</dbReference>
<dbReference type="CDD" id="cd18787">
    <property type="entry name" value="SF2_C_DEAD"/>
    <property type="match status" value="1"/>
</dbReference>
<evidence type="ECO:0000259" key="10">
    <source>
        <dbReference type="PROSITE" id="PS51194"/>
    </source>
</evidence>
<dbReference type="AlphaFoldDB" id="A0A2S2E5M3"/>
<organism evidence="12 13">
    <name type="scientific">Saliniradius amylolyticus</name>
    <dbReference type="NCBI Taxonomy" id="2183582"/>
    <lineage>
        <taxon>Bacteria</taxon>
        <taxon>Pseudomonadati</taxon>
        <taxon>Pseudomonadota</taxon>
        <taxon>Gammaproteobacteria</taxon>
        <taxon>Alteromonadales</taxon>
        <taxon>Alteromonadaceae</taxon>
        <taxon>Saliniradius</taxon>
    </lineage>
</organism>
<dbReference type="InterPro" id="IPR014014">
    <property type="entry name" value="RNA_helicase_DEAD_Q_motif"/>
</dbReference>
<evidence type="ECO:0000313" key="13">
    <source>
        <dbReference type="Proteomes" id="UP000245728"/>
    </source>
</evidence>
<dbReference type="InterPro" id="IPR011545">
    <property type="entry name" value="DEAD/DEAH_box_helicase_dom"/>
</dbReference>
<dbReference type="Pfam" id="PF00271">
    <property type="entry name" value="Helicase_C"/>
    <property type="match status" value="1"/>
</dbReference>
<evidence type="ECO:0000256" key="2">
    <source>
        <dbReference type="ARBA" id="ARBA00022801"/>
    </source>
</evidence>
<dbReference type="InterPro" id="IPR001650">
    <property type="entry name" value="Helicase_C-like"/>
</dbReference>
<evidence type="ECO:0000256" key="3">
    <source>
        <dbReference type="ARBA" id="ARBA00022806"/>
    </source>
</evidence>
<evidence type="ECO:0000256" key="6">
    <source>
        <dbReference type="PROSITE-ProRule" id="PRU00552"/>
    </source>
</evidence>
<evidence type="ECO:0000259" key="9">
    <source>
        <dbReference type="PROSITE" id="PS51192"/>
    </source>
</evidence>
<dbReference type="CDD" id="cd00268">
    <property type="entry name" value="DEADc"/>
    <property type="match status" value="1"/>
</dbReference>
<dbReference type="PROSITE" id="PS51194">
    <property type="entry name" value="HELICASE_CTER"/>
    <property type="match status" value="1"/>
</dbReference>
<dbReference type="Gene3D" id="3.40.50.300">
    <property type="entry name" value="P-loop containing nucleotide triphosphate hydrolases"/>
    <property type="match status" value="2"/>
</dbReference>
<dbReference type="GO" id="GO:0005524">
    <property type="term" value="F:ATP binding"/>
    <property type="evidence" value="ECO:0007669"/>
    <property type="project" value="UniProtKB-KW"/>
</dbReference>
<keyword evidence="1 7" id="KW-0547">Nucleotide-binding</keyword>
<dbReference type="SMART" id="SM00490">
    <property type="entry name" value="HELICc"/>
    <property type="match status" value="1"/>
</dbReference>
<comment type="similarity">
    <text evidence="5 7">Belongs to the DEAD box helicase family.</text>
</comment>
<evidence type="ECO:0000313" key="12">
    <source>
        <dbReference type="EMBL" id="AWL12267.1"/>
    </source>
</evidence>
<dbReference type="InterPro" id="IPR044742">
    <property type="entry name" value="DEAD/DEAH_RhlB"/>
</dbReference>